<protein>
    <recommendedName>
        <fullName evidence="2">Flagellar hook-length control protein-like C-terminal domain-containing protein</fullName>
    </recommendedName>
</protein>
<keyword evidence="4" id="KW-1185">Reference proteome</keyword>
<dbReference type="InterPro" id="IPR021136">
    <property type="entry name" value="Flagellar_hook_control-like_C"/>
</dbReference>
<dbReference type="RefSeq" id="WP_080918171.1">
    <property type="nucleotide sequence ID" value="NZ_MDET01000003.1"/>
</dbReference>
<dbReference type="Proteomes" id="UP000191905">
    <property type="component" value="Unassembled WGS sequence"/>
</dbReference>
<feature type="compositionally biased region" description="Polar residues" evidence="1">
    <location>
        <begin position="31"/>
        <end position="40"/>
    </location>
</feature>
<reference evidence="3 4" key="1">
    <citation type="journal article" date="2016" name="Int. J. Syst. Evol. Microbiol.">
        <title>Pseudaminobacter manganicus sp. nov., isolated from sludge of a manganese mine.</title>
        <authorList>
            <person name="Li J."/>
            <person name="Huang J."/>
            <person name="Liao S."/>
            <person name="Wang G."/>
        </authorList>
    </citation>
    <scope>NUCLEOTIDE SEQUENCE [LARGE SCALE GENOMIC DNA]</scope>
    <source>
        <strain evidence="3 4">JH-7</strain>
    </source>
</reference>
<dbReference type="Gene3D" id="3.30.750.140">
    <property type="match status" value="1"/>
</dbReference>
<name>A0A1V8RV18_9HYPH</name>
<feature type="compositionally biased region" description="Low complexity" evidence="1">
    <location>
        <begin position="1"/>
        <end position="13"/>
    </location>
</feature>
<feature type="domain" description="Flagellar hook-length control protein-like C-terminal" evidence="2">
    <location>
        <begin position="304"/>
        <end position="365"/>
    </location>
</feature>
<organism evidence="3 4">
    <name type="scientific">Manganibacter manganicus</name>
    <dbReference type="NCBI Taxonomy" id="1873176"/>
    <lineage>
        <taxon>Bacteria</taxon>
        <taxon>Pseudomonadati</taxon>
        <taxon>Pseudomonadota</taxon>
        <taxon>Alphaproteobacteria</taxon>
        <taxon>Hyphomicrobiales</taxon>
        <taxon>Phyllobacteriaceae</taxon>
        <taxon>Manganibacter</taxon>
    </lineage>
</organism>
<feature type="compositionally biased region" description="Polar residues" evidence="1">
    <location>
        <begin position="191"/>
        <end position="200"/>
    </location>
</feature>
<feature type="compositionally biased region" description="Gly residues" evidence="1">
    <location>
        <begin position="400"/>
        <end position="418"/>
    </location>
</feature>
<feature type="compositionally biased region" description="Basic and acidic residues" evidence="1">
    <location>
        <begin position="97"/>
        <end position="121"/>
    </location>
</feature>
<proteinExistence type="predicted"/>
<dbReference type="AlphaFoldDB" id="A0A1V8RV18"/>
<comment type="caution">
    <text evidence="3">The sequence shown here is derived from an EMBL/GenBank/DDBJ whole genome shotgun (WGS) entry which is preliminary data.</text>
</comment>
<dbReference type="EMBL" id="MDET01000003">
    <property type="protein sequence ID" value="OQM77046.1"/>
    <property type="molecule type" value="Genomic_DNA"/>
</dbReference>
<evidence type="ECO:0000256" key="1">
    <source>
        <dbReference type="SAM" id="MobiDB-lite"/>
    </source>
</evidence>
<feature type="region of interest" description="Disordered" evidence="1">
    <location>
        <begin position="1"/>
        <end position="237"/>
    </location>
</feature>
<feature type="compositionally biased region" description="Polar residues" evidence="1">
    <location>
        <begin position="122"/>
        <end position="151"/>
    </location>
</feature>
<dbReference type="OrthoDB" id="8117459at2"/>
<accession>A0A1V8RV18</accession>
<feature type="compositionally biased region" description="Basic and acidic residues" evidence="1">
    <location>
        <begin position="72"/>
        <end position="81"/>
    </location>
</feature>
<dbReference type="Pfam" id="PF02120">
    <property type="entry name" value="Flg_hook"/>
    <property type="match status" value="1"/>
</dbReference>
<evidence type="ECO:0000313" key="4">
    <source>
        <dbReference type="Proteomes" id="UP000191905"/>
    </source>
</evidence>
<dbReference type="STRING" id="1873176.BFN67_11170"/>
<gene>
    <name evidence="3" type="ORF">BFN67_11170</name>
</gene>
<evidence type="ECO:0000259" key="2">
    <source>
        <dbReference type="Pfam" id="PF02120"/>
    </source>
</evidence>
<dbReference type="InterPro" id="IPR038610">
    <property type="entry name" value="FliK-like_C_sf"/>
</dbReference>
<evidence type="ECO:0000313" key="3">
    <source>
        <dbReference type="EMBL" id="OQM77046.1"/>
    </source>
</evidence>
<feature type="region of interest" description="Disordered" evidence="1">
    <location>
        <begin position="384"/>
        <end position="438"/>
    </location>
</feature>
<sequence>MTPNIGPNNTPNIATDAQSRSTPPPPRSTSDAESSKTGAFSQILDKAQQMPSRKQDIEGSPNPTIIPNIANEQEKHADRAGRLPPEWFIARAGNTSSEEKQPARTEPETPEGKDGKDRQSANDRQPAQNVLMSALQVTGTGRTTTADSGSTAAFAMGGLSAQQENRTAVAGKDSVQPQPPSKSDGPRIFPPQSTITSSDAASPRFDPAMADAPPDLQLKGVSGSPSAKPDEQSPRTVPIGAHPAAERVSVIAAQSIPAPVHHQIGRTALSLVGSIAGDTNWQAMLPTAGTSTFSAPSHLAPTHMLKIELHPAELGMVQVGLRLAGGQLSIEITPQTHEAWRHLASDTDTIARSIRDLGFDIGKVTLLQPALAAVAPARPDVGAGLASAGRDQSFQQQGQAGSGGSNGQQSGQGHGQEQGGSHRAWTPDGGHSGRGLVI</sequence>